<dbReference type="Gene3D" id="2.60.120.260">
    <property type="entry name" value="Galactose-binding domain-like"/>
    <property type="match status" value="1"/>
</dbReference>
<dbReference type="InterPro" id="IPR011990">
    <property type="entry name" value="TPR-like_helical_dom_sf"/>
</dbReference>
<dbReference type="Gene3D" id="1.25.40.10">
    <property type="entry name" value="Tetratricopeptide repeat domain"/>
    <property type="match status" value="1"/>
</dbReference>
<evidence type="ECO:0000313" key="2">
    <source>
        <dbReference type="Proteomes" id="UP000748752"/>
    </source>
</evidence>
<dbReference type="Proteomes" id="UP000748752">
    <property type="component" value="Unassembled WGS sequence"/>
</dbReference>
<name>A0ABS1CP73_9GAMM</name>
<dbReference type="EMBL" id="NRRV01000111">
    <property type="protein sequence ID" value="MBK1633727.1"/>
    <property type="molecule type" value="Genomic_DNA"/>
</dbReference>
<protein>
    <recommendedName>
        <fullName evidence="3">Tetratricopeptide repeat protein</fullName>
    </recommendedName>
</protein>
<accession>A0ABS1CP73</accession>
<organism evidence="1 2">
    <name type="scientific">Thiohalocapsa halophila</name>
    <dbReference type="NCBI Taxonomy" id="69359"/>
    <lineage>
        <taxon>Bacteria</taxon>
        <taxon>Pseudomonadati</taxon>
        <taxon>Pseudomonadota</taxon>
        <taxon>Gammaproteobacteria</taxon>
        <taxon>Chromatiales</taxon>
        <taxon>Chromatiaceae</taxon>
        <taxon>Thiohalocapsa</taxon>
    </lineage>
</organism>
<comment type="caution">
    <text evidence="1">The sequence shown here is derived from an EMBL/GenBank/DDBJ whole genome shotgun (WGS) entry which is preliminary data.</text>
</comment>
<reference evidence="1 2" key="1">
    <citation type="journal article" date="2020" name="Microorganisms">
        <title>Osmotic Adaptation and Compatible Solute Biosynthesis of Phototrophic Bacteria as Revealed from Genome Analyses.</title>
        <authorList>
            <person name="Imhoff J.F."/>
            <person name="Rahn T."/>
            <person name="Kunzel S."/>
            <person name="Keller A."/>
            <person name="Neulinger S.C."/>
        </authorList>
    </citation>
    <scope>NUCLEOTIDE SEQUENCE [LARGE SCALE GENOMIC DNA]</scope>
    <source>
        <strain evidence="1 2">DSM 6210</strain>
    </source>
</reference>
<proteinExistence type="predicted"/>
<keyword evidence="2" id="KW-1185">Reference proteome</keyword>
<evidence type="ECO:0000313" key="1">
    <source>
        <dbReference type="EMBL" id="MBK1633727.1"/>
    </source>
</evidence>
<evidence type="ECO:0008006" key="3">
    <source>
        <dbReference type="Google" id="ProtNLM"/>
    </source>
</evidence>
<dbReference type="SUPFAM" id="SSF48452">
    <property type="entry name" value="TPR-like"/>
    <property type="match status" value="1"/>
</dbReference>
<sequence>MLLIIAALLIWRVLATGLAAHYAQRLEAGDAEALQQVLTWQPNHPLGLYEQAIRVAEEDTGAALGLLARAYTANPTAPRPLLAVAALYQEQGRTEDADALVRIADELAPVNPSIQQQIALYWDQRGDAATALQHLSRAMAADRRVGRENLPVILRLAEEPSLRPLLEPIALEAPKWWPGFFRYATRRADNTDVVRYLMELRRRMDTDEITEEEQTAYQNRLLRDGYPSEAYLAWLNMLEPTAREELGLLFNGGFELPLSDTGFGWRTRGHKQLDIRPLRTLGGTGAQSLMVRFNNFEERFNHLAQRLLLQPGTYRLTGTARVDGLETKGGVRWRLACRGDSRGLLGESKVFLGRAEWSDFSFDFEVPDAGCETQDLRLVSAGRHGFELDIDGALWFDNLRIERTAGLDAAARADALRDT</sequence>
<gene>
    <name evidence="1" type="ORF">CKO31_23885</name>
</gene>